<accession>A0A7R8CHV5</accession>
<keyword evidence="2" id="KW-1185">Reference proteome</keyword>
<evidence type="ECO:0000313" key="2">
    <source>
        <dbReference type="Proteomes" id="UP000675881"/>
    </source>
</evidence>
<proteinExistence type="predicted"/>
<name>A0A7R8CHV5_LEPSM</name>
<sequence length="141" mass="16123">MVRLAHFAGFGVKTTWPAAATHDNSAPYTRNGLWEVMSSMTMSMTRLNTNPEIATPWRIHDPKPTNPRPGECTLNGLVIHRVLISRKAKEIDSKDFLECQIASSRTKVLCQRHHQPSQKPFEHWHMVQLLTSFQESYEGPE</sequence>
<reference evidence="1" key="1">
    <citation type="submission" date="2021-02" db="EMBL/GenBank/DDBJ databases">
        <authorList>
            <person name="Bekaert M."/>
        </authorList>
    </citation>
    <scope>NUCLEOTIDE SEQUENCE</scope>
    <source>
        <strain evidence="1">IoA-00</strain>
    </source>
</reference>
<organism evidence="1 2">
    <name type="scientific">Lepeophtheirus salmonis</name>
    <name type="common">Salmon louse</name>
    <name type="synonym">Caligus salmonis</name>
    <dbReference type="NCBI Taxonomy" id="72036"/>
    <lineage>
        <taxon>Eukaryota</taxon>
        <taxon>Metazoa</taxon>
        <taxon>Ecdysozoa</taxon>
        <taxon>Arthropoda</taxon>
        <taxon>Crustacea</taxon>
        <taxon>Multicrustacea</taxon>
        <taxon>Hexanauplia</taxon>
        <taxon>Copepoda</taxon>
        <taxon>Siphonostomatoida</taxon>
        <taxon>Caligidae</taxon>
        <taxon>Lepeophtheirus</taxon>
    </lineage>
</organism>
<dbReference type="AlphaFoldDB" id="A0A7R8CHV5"/>
<protein>
    <submittedName>
        <fullName evidence="1">(salmon louse) hypothetical protein</fullName>
    </submittedName>
</protein>
<evidence type="ECO:0000313" key="1">
    <source>
        <dbReference type="EMBL" id="CAF2789680.1"/>
    </source>
</evidence>
<dbReference type="Proteomes" id="UP000675881">
    <property type="component" value="Chromosome 10"/>
</dbReference>
<gene>
    <name evidence="1" type="ORF">LSAA_2373</name>
</gene>
<dbReference type="EMBL" id="HG994589">
    <property type="protein sequence ID" value="CAF2789680.1"/>
    <property type="molecule type" value="Genomic_DNA"/>
</dbReference>